<dbReference type="GO" id="GO:0046872">
    <property type="term" value="F:metal ion binding"/>
    <property type="evidence" value="ECO:0007669"/>
    <property type="project" value="UniProtKB-KW"/>
</dbReference>
<evidence type="ECO:0000259" key="11">
    <source>
        <dbReference type="PROSITE" id="PS51746"/>
    </source>
</evidence>
<dbReference type="SMART" id="SM00332">
    <property type="entry name" value="PP2Cc"/>
    <property type="match status" value="1"/>
</dbReference>
<reference evidence="12" key="1">
    <citation type="submission" date="2020-12" db="EMBL/GenBank/DDBJ databases">
        <authorList>
            <person name="Iha C."/>
        </authorList>
    </citation>
    <scope>NUCLEOTIDE SEQUENCE</scope>
</reference>
<comment type="similarity">
    <text evidence="9">Belongs to the PP2C family.</text>
</comment>
<organism evidence="12 13">
    <name type="scientific">Ostreobium quekettii</name>
    <dbReference type="NCBI Taxonomy" id="121088"/>
    <lineage>
        <taxon>Eukaryota</taxon>
        <taxon>Viridiplantae</taxon>
        <taxon>Chlorophyta</taxon>
        <taxon>core chlorophytes</taxon>
        <taxon>Ulvophyceae</taxon>
        <taxon>TCBD clade</taxon>
        <taxon>Bryopsidales</taxon>
        <taxon>Ostreobineae</taxon>
        <taxon>Ostreobiaceae</taxon>
        <taxon>Ostreobium</taxon>
    </lineage>
</organism>
<keyword evidence="5 9" id="KW-0378">Hydrolase</keyword>
<dbReference type="OrthoDB" id="10264738at2759"/>
<gene>
    <name evidence="12" type="ORF">OSTQU699_LOCUS1791</name>
</gene>
<dbReference type="InterPro" id="IPR001932">
    <property type="entry name" value="PPM-type_phosphatase-like_dom"/>
</dbReference>
<dbReference type="GO" id="GO:0004722">
    <property type="term" value="F:protein serine/threonine phosphatase activity"/>
    <property type="evidence" value="ECO:0007669"/>
    <property type="project" value="UniProtKB-EC"/>
</dbReference>
<evidence type="ECO:0000256" key="9">
    <source>
        <dbReference type="RuleBase" id="RU003465"/>
    </source>
</evidence>
<keyword evidence="7 9" id="KW-0904">Protein phosphatase</keyword>
<dbReference type="PANTHER" id="PTHR47992">
    <property type="entry name" value="PROTEIN PHOSPHATASE"/>
    <property type="match status" value="1"/>
</dbReference>
<evidence type="ECO:0000256" key="4">
    <source>
        <dbReference type="ARBA" id="ARBA00022723"/>
    </source>
</evidence>
<evidence type="ECO:0000313" key="13">
    <source>
        <dbReference type="Proteomes" id="UP000708148"/>
    </source>
</evidence>
<keyword evidence="8" id="KW-0464">Manganese</keyword>
<dbReference type="Proteomes" id="UP000708148">
    <property type="component" value="Unassembled WGS sequence"/>
</dbReference>
<comment type="caution">
    <text evidence="12">The sequence shown here is derived from an EMBL/GenBank/DDBJ whole genome shotgun (WGS) entry which is preliminary data.</text>
</comment>
<dbReference type="PROSITE" id="PS51746">
    <property type="entry name" value="PPM_2"/>
    <property type="match status" value="1"/>
</dbReference>
<evidence type="ECO:0000256" key="2">
    <source>
        <dbReference type="ARBA" id="ARBA00001946"/>
    </source>
</evidence>
<dbReference type="CDD" id="cd00143">
    <property type="entry name" value="PP2Cc"/>
    <property type="match status" value="1"/>
</dbReference>
<evidence type="ECO:0000256" key="5">
    <source>
        <dbReference type="ARBA" id="ARBA00022801"/>
    </source>
</evidence>
<dbReference type="InterPro" id="IPR015655">
    <property type="entry name" value="PP2C"/>
</dbReference>
<keyword evidence="6" id="KW-0460">Magnesium</keyword>
<feature type="compositionally biased region" description="Basic and acidic residues" evidence="10">
    <location>
        <begin position="145"/>
        <end position="171"/>
    </location>
</feature>
<sequence length="403" mass="42916">MEDYGAVVKDLLRLPLALRPGDRLIPKVVEDALSCAEGVDRSPRSTLTGFASEGSDAPPGEDWTPGPAAAESRTPRRVEARFHFAGVYDGHGGAEVARQVAKNLHLHLKKAFGIVAATSLTQSVDEHAPWASQPKAVDGISRGADATRRGADVTRRDGDATRRGRDSETSRHSRHLPRGRDLTDALSRHRGLNLPQVRDAVELAFCLMDGQLRGTEAARLAGSTAVVALVSGSVVCVANVGDSRAVLSRGGAACRLTRDHKPYLEDEEERIVSCGGEVLKCGGSRVMGVLAMSRAFGDHCLSNFGVISEPEVALIETSPDDDFLILATDGLWDTISDAEAVELTHRCFDRALAGAEQVKLTHGGPRQLGAEIAAKVLIKAATDRGSRDNITVTVVDLKGNCEL</sequence>
<dbReference type="InterPro" id="IPR000222">
    <property type="entry name" value="PP2C_BS"/>
</dbReference>
<name>A0A8S1IRN9_9CHLO</name>
<feature type="region of interest" description="Disordered" evidence="10">
    <location>
        <begin position="140"/>
        <end position="184"/>
    </location>
</feature>
<dbReference type="Pfam" id="PF00481">
    <property type="entry name" value="PP2C"/>
    <property type="match status" value="1"/>
</dbReference>
<dbReference type="AlphaFoldDB" id="A0A8S1IRN9"/>
<dbReference type="EMBL" id="CAJHUC010000476">
    <property type="protein sequence ID" value="CAD7696430.1"/>
    <property type="molecule type" value="Genomic_DNA"/>
</dbReference>
<protein>
    <recommendedName>
        <fullName evidence="3">protein-serine/threonine phosphatase</fullName>
        <ecNumber evidence="3">3.1.3.16</ecNumber>
    </recommendedName>
</protein>
<evidence type="ECO:0000256" key="7">
    <source>
        <dbReference type="ARBA" id="ARBA00022912"/>
    </source>
</evidence>
<proteinExistence type="inferred from homology"/>
<keyword evidence="13" id="KW-1185">Reference proteome</keyword>
<evidence type="ECO:0000256" key="8">
    <source>
        <dbReference type="ARBA" id="ARBA00023211"/>
    </source>
</evidence>
<dbReference type="SUPFAM" id="SSF81606">
    <property type="entry name" value="PP2C-like"/>
    <property type="match status" value="1"/>
</dbReference>
<keyword evidence="4" id="KW-0479">Metal-binding</keyword>
<evidence type="ECO:0000313" key="12">
    <source>
        <dbReference type="EMBL" id="CAD7696430.1"/>
    </source>
</evidence>
<evidence type="ECO:0000256" key="3">
    <source>
        <dbReference type="ARBA" id="ARBA00013081"/>
    </source>
</evidence>
<evidence type="ECO:0000256" key="10">
    <source>
        <dbReference type="SAM" id="MobiDB-lite"/>
    </source>
</evidence>
<dbReference type="EC" id="3.1.3.16" evidence="3"/>
<comment type="cofactor">
    <cofactor evidence="2">
        <name>Mg(2+)</name>
        <dbReference type="ChEBI" id="CHEBI:18420"/>
    </cofactor>
</comment>
<feature type="domain" description="PPM-type phosphatase" evidence="11">
    <location>
        <begin position="66"/>
        <end position="397"/>
    </location>
</feature>
<evidence type="ECO:0000256" key="1">
    <source>
        <dbReference type="ARBA" id="ARBA00001936"/>
    </source>
</evidence>
<dbReference type="PROSITE" id="PS01032">
    <property type="entry name" value="PPM_1"/>
    <property type="match status" value="1"/>
</dbReference>
<dbReference type="Gene3D" id="3.60.40.10">
    <property type="entry name" value="PPM-type phosphatase domain"/>
    <property type="match status" value="1"/>
</dbReference>
<comment type="cofactor">
    <cofactor evidence="1">
        <name>Mn(2+)</name>
        <dbReference type="ChEBI" id="CHEBI:29035"/>
    </cofactor>
</comment>
<accession>A0A8S1IRN9</accession>
<evidence type="ECO:0000256" key="6">
    <source>
        <dbReference type="ARBA" id="ARBA00022842"/>
    </source>
</evidence>
<feature type="region of interest" description="Disordered" evidence="10">
    <location>
        <begin position="40"/>
        <end position="74"/>
    </location>
</feature>
<dbReference type="InterPro" id="IPR036457">
    <property type="entry name" value="PPM-type-like_dom_sf"/>
</dbReference>